<feature type="region of interest" description="Disordered" evidence="1">
    <location>
        <begin position="76"/>
        <end position="96"/>
    </location>
</feature>
<evidence type="ECO:0000313" key="2">
    <source>
        <dbReference type="EMBL" id="KAK4883009.1"/>
    </source>
</evidence>
<dbReference type="EMBL" id="JARPUR010000002">
    <property type="protein sequence ID" value="KAK4883009.1"/>
    <property type="molecule type" value="Genomic_DNA"/>
</dbReference>
<evidence type="ECO:0000313" key="3">
    <source>
        <dbReference type="Proteomes" id="UP001353858"/>
    </source>
</evidence>
<keyword evidence="3" id="KW-1185">Reference proteome</keyword>
<protein>
    <submittedName>
        <fullName evidence="2">Uncharacterized protein</fullName>
    </submittedName>
</protein>
<organism evidence="2 3">
    <name type="scientific">Aquatica leii</name>
    <dbReference type="NCBI Taxonomy" id="1421715"/>
    <lineage>
        <taxon>Eukaryota</taxon>
        <taxon>Metazoa</taxon>
        <taxon>Ecdysozoa</taxon>
        <taxon>Arthropoda</taxon>
        <taxon>Hexapoda</taxon>
        <taxon>Insecta</taxon>
        <taxon>Pterygota</taxon>
        <taxon>Neoptera</taxon>
        <taxon>Endopterygota</taxon>
        <taxon>Coleoptera</taxon>
        <taxon>Polyphaga</taxon>
        <taxon>Elateriformia</taxon>
        <taxon>Elateroidea</taxon>
        <taxon>Lampyridae</taxon>
        <taxon>Luciolinae</taxon>
        <taxon>Aquatica</taxon>
    </lineage>
</organism>
<dbReference type="Proteomes" id="UP001353858">
    <property type="component" value="Unassembled WGS sequence"/>
</dbReference>
<dbReference type="AlphaFoldDB" id="A0AAN7Q1M0"/>
<proteinExistence type="predicted"/>
<evidence type="ECO:0000256" key="1">
    <source>
        <dbReference type="SAM" id="MobiDB-lite"/>
    </source>
</evidence>
<reference evidence="3" key="1">
    <citation type="submission" date="2023-01" db="EMBL/GenBank/DDBJ databases">
        <title>Key to firefly adult light organ development and bioluminescence: homeobox transcription factors regulate luciferase expression and transportation to peroxisome.</title>
        <authorList>
            <person name="Fu X."/>
        </authorList>
    </citation>
    <scope>NUCLEOTIDE SEQUENCE [LARGE SCALE GENOMIC DNA]</scope>
</reference>
<comment type="caution">
    <text evidence="2">The sequence shown here is derived from an EMBL/GenBank/DDBJ whole genome shotgun (WGS) entry which is preliminary data.</text>
</comment>
<gene>
    <name evidence="2" type="ORF">RN001_006328</name>
</gene>
<accession>A0AAN7Q1M0</accession>
<sequence>MPRTRSNNLCPVFGVPEEFKNNVLPTYADVIRYYLYVRQKCLTVNKQEPGLTDVCSLTSISSNECDEDTKHATDEKTIIRDSASSSQKRTELPNVAQACDRTDRAAAILINAA</sequence>
<name>A0AAN7Q1M0_9COLE</name>